<accession>A0A7L7YYU0</accession>
<feature type="transmembrane region" description="Helical" evidence="1">
    <location>
        <begin position="139"/>
        <end position="157"/>
    </location>
</feature>
<reference evidence="2 3" key="1">
    <citation type="submission" date="2020-08" db="EMBL/GenBank/DDBJ databases">
        <title>Description of Clavibacter zhangzhiyonge sp. nov., a phytopathogenic actinobacterium isolated from barley seeds, causing leaf brown spot and decline.</title>
        <authorList>
            <person name="Tian Q."/>
            <person name="Chuan J."/>
            <person name="Zhao W."/>
            <person name="Li X."/>
        </authorList>
    </citation>
    <scope>NUCLEOTIDE SEQUENCE [LARGE SCALE GENOMIC DNA]</scope>
    <source>
        <strain evidence="2 3">DM1</strain>
    </source>
</reference>
<organism evidence="2 3">
    <name type="scientific">Clavibacter zhangzhiyongii</name>
    <dbReference type="NCBI Taxonomy" id="2768071"/>
    <lineage>
        <taxon>Bacteria</taxon>
        <taxon>Bacillati</taxon>
        <taxon>Actinomycetota</taxon>
        <taxon>Actinomycetes</taxon>
        <taxon>Micrococcales</taxon>
        <taxon>Microbacteriaceae</taxon>
        <taxon>Clavibacter</taxon>
    </lineage>
</organism>
<dbReference type="KEGG" id="czh:H9X71_08175"/>
<gene>
    <name evidence="2" type="ORF">H9X71_08175</name>
</gene>
<proteinExistence type="predicted"/>
<feature type="transmembrane region" description="Helical" evidence="1">
    <location>
        <begin position="53"/>
        <end position="79"/>
    </location>
</feature>
<dbReference type="Pfam" id="PF08592">
    <property type="entry name" value="Anthrone_oxy"/>
    <property type="match status" value="1"/>
</dbReference>
<dbReference type="Proteomes" id="UP000516660">
    <property type="component" value="Chromosome"/>
</dbReference>
<protein>
    <submittedName>
        <fullName evidence="2">DUF1772 domain-containing protein</fullName>
    </submittedName>
</protein>
<dbReference type="AlphaFoldDB" id="A0A7L7YYU0"/>
<feature type="transmembrane region" description="Helical" evidence="1">
    <location>
        <begin position="12"/>
        <end position="32"/>
    </location>
</feature>
<evidence type="ECO:0000313" key="3">
    <source>
        <dbReference type="Proteomes" id="UP000516660"/>
    </source>
</evidence>
<feature type="transmembrane region" description="Helical" evidence="1">
    <location>
        <begin position="85"/>
        <end position="106"/>
    </location>
</feature>
<evidence type="ECO:0000313" key="2">
    <source>
        <dbReference type="EMBL" id="QOD42625.1"/>
    </source>
</evidence>
<sequence>MSPYAPDVILLVAITANGLLAGVYLAFAVAVSPALRRLDARTHVQAFASINGVIVNPVFLTLFFGAPVTAVAAAVMTWSSATCQVTGIVAAACSLTAFVITVAVNVPLNRALEESYAGDDARALIARDRFADRWDRANAARTVACLAAVLTLGWAAVAS</sequence>
<dbReference type="RefSeq" id="WP_191146649.1">
    <property type="nucleotide sequence ID" value="NZ_CP061274.1"/>
</dbReference>
<dbReference type="EMBL" id="CP061274">
    <property type="protein sequence ID" value="QOD42625.1"/>
    <property type="molecule type" value="Genomic_DNA"/>
</dbReference>
<keyword evidence="1" id="KW-1133">Transmembrane helix</keyword>
<dbReference type="InterPro" id="IPR013901">
    <property type="entry name" value="Anthrone_oxy"/>
</dbReference>
<name>A0A7L7YYU0_9MICO</name>
<keyword evidence="1" id="KW-0472">Membrane</keyword>
<keyword evidence="3" id="KW-1185">Reference proteome</keyword>
<evidence type="ECO:0000256" key="1">
    <source>
        <dbReference type="SAM" id="Phobius"/>
    </source>
</evidence>
<keyword evidence="1" id="KW-0812">Transmembrane</keyword>